<feature type="zinc finger region" description="C3H1-type" evidence="4">
    <location>
        <begin position="272"/>
        <end position="299"/>
    </location>
</feature>
<comment type="caution">
    <text evidence="7">The sequence shown here is derived from an EMBL/GenBank/DDBJ whole genome shotgun (WGS) entry which is preliminary data.</text>
</comment>
<feature type="compositionally biased region" description="Polar residues" evidence="5">
    <location>
        <begin position="23"/>
        <end position="39"/>
    </location>
</feature>
<evidence type="ECO:0000256" key="4">
    <source>
        <dbReference type="PROSITE-ProRule" id="PRU00723"/>
    </source>
</evidence>
<dbReference type="GO" id="GO:0008270">
    <property type="term" value="F:zinc ion binding"/>
    <property type="evidence" value="ECO:0007669"/>
    <property type="project" value="UniProtKB-KW"/>
</dbReference>
<dbReference type="InterPro" id="IPR000571">
    <property type="entry name" value="Znf_CCCH"/>
</dbReference>
<reference evidence="7" key="1">
    <citation type="submission" date="2020-11" db="EMBL/GenBank/DDBJ databases">
        <authorList>
            <consortium name="DOE Joint Genome Institute"/>
            <person name="Ahrendt S."/>
            <person name="Riley R."/>
            <person name="Andreopoulos W."/>
            <person name="Labutti K."/>
            <person name="Pangilinan J."/>
            <person name="Ruiz-Duenas F.J."/>
            <person name="Barrasa J.M."/>
            <person name="Sanchez-Garcia M."/>
            <person name="Camarero S."/>
            <person name="Miyauchi S."/>
            <person name="Serrano A."/>
            <person name="Linde D."/>
            <person name="Babiker R."/>
            <person name="Drula E."/>
            <person name="Ayuso-Fernandez I."/>
            <person name="Pacheco R."/>
            <person name="Padilla G."/>
            <person name="Ferreira P."/>
            <person name="Barriuso J."/>
            <person name="Kellner H."/>
            <person name="Castanera R."/>
            <person name="Alfaro M."/>
            <person name="Ramirez L."/>
            <person name="Pisabarro A.G."/>
            <person name="Kuo A."/>
            <person name="Tritt A."/>
            <person name="Lipzen A."/>
            <person name="He G."/>
            <person name="Yan M."/>
            <person name="Ng V."/>
            <person name="Cullen D."/>
            <person name="Martin F."/>
            <person name="Rosso M.-N."/>
            <person name="Henrissat B."/>
            <person name="Hibbett D."/>
            <person name="Martinez A.T."/>
            <person name="Grigoriev I.V."/>
        </authorList>
    </citation>
    <scope>NUCLEOTIDE SEQUENCE</scope>
    <source>
        <strain evidence="7">MF-IS2</strain>
    </source>
</reference>
<feature type="compositionally biased region" description="Low complexity" evidence="5">
    <location>
        <begin position="98"/>
        <end position="117"/>
    </location>
</feature>
<feature type="domain" description="C3H1-type" evidence="6">
    <location>
        <begin position="216"/>
        <end position="244"/>
    </location>
</feature>
<proteinExistence type="predicted"/>
<protein>
    <recommendedName>
        <fullName evidence="6">C3H1-type domain-containing protein</fullName>
    </recommendedName>
</protein>
<evidence type="ECO:0000256" key="2">
    <source>
        <dbReference type="ARBA" id="ARBA00022771"/>
    </source>
</evidence>
<keyword evidence="1 4" id="KW-0479">Metal-binding</keyword>
<evidence type="ECO:0000259" key="6">
    <source>
        <dbReference type="PROSITE" id="PS50103"/>
    </source>
</evidence>
<feature type="domain" description="C3H1-type" evidence="6">
    <location>
        <begin position="272"/>
        <end position="299"/>
    </location>
</feature>
<feature type="non-terminal residue" evidence="7">
    <location>
        <position position="1"/>
    </location>
</feature>
<dbReference type="SUPFAM" id="SSF90229">
    <property type="entry name" value="CCCH zinc finger"/>
    <property type="match status" value="1"/>
</dbReference>
<dbReference type="GO" id="GO:0005634">
    <property type="term" value="C:nucleus"/>
    <property type="evidence" value="ECO:0007669"/>
    <property type="project" value="TreeGrafter"/>
</dbReference>
<dbReference type="EMBL" id="MU151055">
    <property type="protein sequence ID" value="KAF9454271.1"/>
    <property type="molecule type" value="Genomic_DNA"/>
</dbReference>
<name>A0A9P5XR49_9AGAR</name>
<keyword evidence="2 4" id="KW-0863">Zinc-finger</keyword>
<dbReference type="OrthoDB" id="410307at2759"/>
<feature type="compositionally biased region" description="Basic and acidic residues" evidence="5">
    <location>
        <begin position="120"/>
        <end position="129"/>
    </location>
</feature>
<evidence type="ECO:0000256" key="3">
    <source>
        <dbReference type="ARBA" id="ARBA00022833"/>
    </source>
</evidence>
<keyword evidence="8" id="KW-1185">Reference proteome</keyword>
<evidence type="ECO:0000313" key="8">
    <source>
        <dbReference type="Proteomes" id="UP000807342"/>
    </source>
</evidence>
<dbReference type="PANTHER" id="PTHR46156:SF1">
    <property type="entry name" value="ZINC FINGER CCCH DOMAIN-CONTAINING PROTEIN 3"/>
    <property type="match status" value="1"/>
</dbReference>
<sequence length="435" mass="46964">SGSEAGGISAEDEMRNEIARLTATINQHKYGSSYNNNKPPSHASHGGYAGGSGYRGRGRGRGRGGMAGNAGPHKQYVRPRLVSESAGGSTNGKEKENTTTATTATATEGAAPVAGTAKGTDGEEKVKGGAGGRKEVIIGGVAFEASKRSLVRKDLAKTKIKAKKTGPSMPFMRKGPQGHLMPRSRMYKPKGRPTNRNMTLDNTNRGYTQSKKAAIRKIDKPCSRFTKTGTCSRGLTCAYQHDPNQIAICWKFMQGDCAKTADTCNLSHNPTPERTPLCVHFLNRGRCTKEKCLFPHVNVGTKEGVCKDFAVLGYCKRGIECEKNHVRECPEFEETGECRTKGCKLPHVIKASAKWAKKESGNLAVDMTVGKEDGGSGGTEKEEVTAEKAQLGDEYISLIFNESGSDSERSEDEGEEEEEEEEDSSAEEEEMEVHG</sequence>
<feature type="zinc finger region" description="C3H1-type" evidence="4">
    <location>
        <begin position="300"/>
        <end position="328"/>
    </location>
</feature>
<feature type="non-terminal residue" evidence="7">
    <location>
        <position position="435"/>
    </location>
</feature>
<dbReference type="PROSITE" id="PS50103">
    <property type="entry name" value="ZF_C3H1"/>
    <property type="match status" value="4"/>
</dbReference>
<feature type="zinc finger region" description="C3H1-type" evidence="4">
    <location>
        <begin position="216"/>
        <end position="244"/>
    </location>
</feature>
<feature type="region of interest" description="Disordered" evidence="5">
    <location>
        <begin position="366"/>
        <end position="435"/>
    </location>
</feature>
<dbReference type="SMART" id="SM00356">
    <property type="entry name" value="ZnF_C3H1"/>
    <property type="match status" value="4"/>
</dbReference>
<accession>A0A9P5XR49</accession>
<keyword evidence="3 4" id="KW-0862">Zinc</keyword>
<feature type="region of interest" description="Disordered" evidence="5">
    <location>
        <begin position="161"/>
        <end position="204"/>
    </location>
</feature>
<dbReference type="Pfam" id="PF00642">
    <property type="entry name" value="zf-CCCH"/>
    <property type="match status" value="1"/>
</dbReference>
<feature type="domain" description="C3H1-type" evidence="6">
    <location>
        <begin position="248"/>
        <end position="271"/>
    </location>
</feature>
<dbReference type="PANTHER" id="PTHR46156">
    <property type="entry name" value="CCCH ZINGC FINGER"/>
    <property type="match status" value="1"/>
</dbReference>
<evidence type="ECO:0000313" key="7">
    <source>
        <dbReference type="EMBL" id="KAF9454271.1"/>
    </source>
</evidence>
<feature type="zinc finger region" description="C3H1-type" evidence="4">
    <location>
        <begin position="248"/>
        <end position="271"/>
    </location>
</feature>
<feature type="domain" description="C3H1-type" evidence="6">
    <location>
        <begin position="300"/>
        <end position="328"/>
    </location>
</feature>
<feature type="compositionally biased region" description="Polar residues" evidence="5">
    <location>
        <begin position="194"/>
        <end position="204"/>
    </location>
</feature>
<evidence type="ECO:0000256" key="5">
    <source>
        <dbReference type="SAM" id="MobiDB-lite"/>
    </source>
</evidence>
<feature type="compositionally biased region" description="Acidic residues" evidence="5">
    <location>
        <begin position="409"/>
        <end position="435"/>
    </location>
</feature>
<feature type="compositionally biased region" description="Basic and acidic residues" evidence="5">
    <location>
        <begin position="369"/>
        <end position="386"/>
    </location>
</feature>
<gene>
    <name evidence="7" type="ORF">P691DRAFT_642080</name>
</gene>
<dbReference type="Proteomes" id="UP000807342">
    <property type="component" value="Unassembled WGS sequence"/>
</dbReference>
<dbReference type="InterPro" id="IPR036855">
    <property type="entry name" value="Znf_CCCH_sf"/>
</dbReference>
<feature type="region of interest" description="Disordered" evidence="5">
    <location>
        <begin position="1"/>
        <end position="129"/>
    </location>
</feature>
<dbReference type="Gene3D" id="4.10.1000.10">
    <property type="entry name" value="Zinc finger, CCCH-type"/>
    <property type="match status" value="2"/>
</dbReference>
<dbReference type="AlphaFoldDB" id="A0A9P5XR49"/>
<evidence type="ECO:0000256" key="1">
    <source>
        <dbReference type="ARBA" id="ARBA00022723"/>
    </source>
</evidence>
<organism evidence="7 8">
    <name type="scientific">Macrolepiota fuliginosa MF-IS2</name>
    <dbReference type="NCBI Taxonomy" id="1400762"/>
    <lineage>
        <taxon>Eukaryota</taxon>
        <taxon>Fungi</taxon>
        <taxon>Dikarya</taxon>
        <taxon>Basidiomycota</taxon>
        <taxon>Agaricomycotina</taxon>
        <taxon>Agaricomycetes</taxon>
        <taxon>Agaricomycetidae</taxon>
        <taxon>Agaricales</taxon>
        <taxon>Agaricineae</taxon>
        <taxon>Agaricaceae</taxon>
        <taxon>Macrolepiota</taxon>
    </lineage>
</organism>